<feature type="transmembrane region" description="Helical" evidence="5">
    <location>
        <begin position="157"/>
        <end position="176"/>
    </location>
</feature>
<feature type="transmembrane region" description="Helical" evidence="5">
    <location>
        <begin position="71"/>
        <end position="91"/>
    </location>
</feature>
<feature type="transmembrane region" description="Helical" evidence="5">
    <location>
        <begin position="446"/>
        <end position="466"/>
    </location>
</feature>
<evidence type="ECO:0000256" key="2">
    <source>
        <dbReference type="ARBA" id="ARBA00022692"/>
    </source>
</evidence>
<dbReference type="RefSeq" id="WP_209941312.1">
    <property type="nucleotide sequence ID" value="NZ_JAGGJU010000001.1"/>
</dbReference>
<dbReference type="InterPro" id="IPR007016">
    <property type="entry name" value="O-antigen_ligase-rel_domated"/>
</dbReference>
<reference evidence="7 8" key="1">
    <citation type="submission" date="2021-03" db="EMBL/GenBank/DDBJ databases">
        <title>Genomic Encyclopedia of Type Strains, Phase IV (KMG-IV): sequencing the most valuable type-strain genomes for metagenomic binning, comparative biology and taxonomic classification.</title>
        <authorList>
            <person name="Goeker M."/>
        </authorList>
    </citation>
    <scope>NUCLEOTIDE SEQUENCE [LARGE SCALE GENOMIC DNA]</scope>
    <source>
        <strain evidence="7 8">DSM 21600</strain>
    </source>
</reference>
<feature type="transmembrane region" description="Helical" evidence="5">
    <location>
        <begin position="127"/>
        <end position="145"/>
    </location>
</feature>
<proteinExistence type="predicted"/>
<feature type="domain" description="O-antigen ligase-related" evidence="6">
    <location>
        <begin position="249"/>
        <end position="393"/>
    </location>
</feature>
<dbReference type="InterPro" id="IPR051533">
    <property type="entry name" value="WaaL-like"/>
</dbReference>
<gene>
    <name evidence="7" type="ORF">J2Z17_000150</name>
</gene>
<feature type="transmembrane region" description="Helical" evidence="5">
    <location>
        <begin position="266"/>
        <end position="287"/>
    </location>
</feature>
<comment type="subcellular location">
    <subcellularLocation>
        <location evidence="1">Membrane</location>
        <topology evidence="1">Multi-pass membrane protein</topology>
    </subcellularLocation>
</comment>
<feature type="transmembrane region" description="Helical" evidence="5">
    <location>
        <begin position="242"/>
        <end position="260"/>
    </location>
</feature>
<evidence type="ECO:0000256" key="4">
    <source>
        <dbReference type="ARBA" id="ARBA00023136"/>
    </source>
</evidence>
<dbReference type="Proteomes" id="UP000759443">
    <property type="component" value="Unassembled WGS sequence"/>
</dbReference>
<evidence type="ECO:0000256" key="3">
    <source>
        <dbReference type="ARBA" id="ARBA00022989"/>
    </source>
</evidence>
<feature type="transmembrane region" description="Helical" evidence="5">
    <location>
        <begin position="299"/>
        <end position="318"/>
    </location>
</feature>
<comment type="caution">
    <text evidence="7">The sequence shown here is derived from an EMBL/GenBank/DDBJ whole genome shotgun (WGS) entry which is preliminary data.</text>
</comment>
<feature type="transmembrane region" description="Helical" evidence="5">
    <location>
        <begin position="423"/>
        <end position="440"/>
    </location>
</feature>
<keyword evidence="3 5" id="KW-1133">Transmembrane helix</keyword>
<feature type="transmembrane region" description="Helical" evidence="5">
    <location>
        <begin position="388"/>
        <end position="411"/>
    </location>
</feature>
<feature type="transmembrane region" description="Helical" evidence="5">
    <location>
        <begin position="45"/>
        <end position="64"/>
    </location>
</feature>
<dbReference type="Pfam" id="PF04932">
    <property type="entry name" value="Wzy_C"/>
    <property type="match status" value="1"/>
</dbReference>
<name>A0ABS4DSR8_9HYPH</name>
<dbReference type="PANTHER" id="PTHR37422">
    <property type="entry name" value="TEICHURONIC ACID BIOSYNTHESIS PROTEIN TUAE"/>
    <property type="match status" value="1"/>
</dbReference>
<keyword evidence="8" id="KW-1185">Reference proteome</keyword>
<dbReference type="PANTHER" id="PTHR37422:SF23">
    <property type="entry name" value="TEICHURONIC ACID BIOSYNTHESIS PROTEIN TUAE"/>
    <property type="match status" value="1"/>
</dbReference>
<feature type="transmembrane region" description="Helical" evidence="5">
    <location>
        <begin position="20"/>
        <end position="39"/>
    </location>
</feature>
<evidence type="ECO:0000259" key="6">
    <source>
        <dbReference type="Pfam" id="PF04932"/>
    </source>
</evidence>
<feature type="transmembrane region" description="Helical" evidence="5">
    <location>
        <begin position="202"/>
        <end position="221"/>
    </location>
</feature>
<evidence type="ECO:0000313" key="8">
    <source>
        <dbReference type="Proteomes" id="UP000759443"/>
    </source>
</evidence>
<keyword evidence="2 5" id="KW-0812">Transmembrane</keyword>
<sequence>MRTQTGLAAGPALHIPAERAIIGLFTVTVLFGLMAFGAARLEVQALLTICSAILGAVTVCLYGIPATSRPLAAAAFAIAGFLAALALLQTIDLSAIGVSNPAWDEADRLTAIGGSHLSVAPAETRSALLQIAYPFLIFVSGLALSRTDADAERLLRGIVIGAGGLAVVTLIGFLVYPDRLMLTDKVHYIGDFTASFVNRNSAATFLGVTALALATLAWRDARDGGLAQGMVPKRQHDRCRRRLVLGGLLALLCLTGLMLTRSRGGIAASAVAALALVPLLTGAWHLGRYRFSRATGRRMRLAGMTIAILATVLIMWSISGRVQLRAEIQGLGDQRFCIYPLEVRAFAAQLLAGYGFGTFAQAFPAFRDGACGIDGIFQRGHNVYLEGLMGFGLSFALAAGYGFYRLAATFFIGWRQRRSARHYAALGFAVLALVLVHSAVDFSVQLPGMAGYLAALLAPLCALSLMRNRRG</sequence>
<dbReference type="EMBL" id="JAGGJU010000001">
    <property type="protein sequence ID" value="MBP1848733.1"/>
    <property type="molecule type" value="Genomic_DNA"/>
</dbReference>
<protein>
    <recommendedName>
        <fullName evidence="6">O-antigen ligase-related domain-containing protein</fullName>
    </recommendedName>
</protein>
<keyword evidence="4 5" id="KW-0472">Membrane</keyword>
<organism evidence="7 8">
    <name type="scientific">Rhizobium halophytocola</name>
    <dbReference type="NCBI Taxonomy" id="735519"/>
    <lineage>
        <taxon>Bacteria</taxon>
        <taxon>Pseudomonadati</taxon>
        <taxon>Pseudomonadota</taxon>
        <taxon>Alphaproteobacteria</taxon>
        <taxon>Hyphomicrobiales</taxon>
        <taxon>Rhizobiaceae</taxon>
        <taxon>Rhizobium/Agrobacterium group</taxon>
        <taxon>Rhizobium</taxon>
    </lineage>
</organism>
<evidence type="ECO:0000313" key="7">
    <source>
        <dbReference type="EMBL" id="MBP1848733.1"/>
    </source>
</evidence>
<evidence type="ECO:0000256" key="1">
    <source>
        <dbReference type="ARBA" id="ARBA00004141"/>
    </source>
</evidence>
<accession>A0ABS4DSR8</accession>
<evidence type="ECO:0000256" key="5">
    <source>
        <dbReference type="SAM" id="Phobius"/>
    </source>
</evidence>